<accession>A0A250IZA4</accession>
<dbReference type="InterPro" id="IPR057727">
    <property type="entry name" value="WCX_dom"/>
</dbReference>
<keyword evidence="3" id="KW-0238">DNA-binding</keyword>
<sequence>MDRTERLLDLVALFLDAREPISWAELRDHFPQDYRGTSDDAAERKFERDKAELLELGFPLTYIQGDDERKDGYIVDRDAYYLPEVDLTKEELAVLYAAGSAALTSGAFPGRDDLSHALRKIGFFAGDALPTPRVRMELGVEQDGPRLAAYLEQLWSACAARKWVQMTYGSPKRLDLSERRVEPYGLALRRGIWTLVGYCHLRQGIRTFHVHRIRTLKVNSSRPRTPDFEVPANFSADDYVASYPWQHRFHERVEARLRLTGELAPRAASLFPGAHVTPAPEGQGMLVTLPVTFLDGLLRFCLQLGPDCHVEAPDKAREDVAAMARRILEKHGEKPASSEVPT</sequence>
<dbReference type="Pfam" id="PF13280">
    <property type="entry name" value="WYL"/>
    <property type="match status" value="1"/>
</dbReference>
<dbReference type="GO" id="GO:0003677">
    <property type="term" value="F:DNA binding"/>
    <property type="evidence" value="ECO:0007669"/>
    <property type="project" value="UniProtKB-KW"/>
</dbReference>
<evidence type="ECO:0000313" key="4">
    <source>
        <dbReference type="Proteomes" id="UP000217257"/>
    </source>
</evidence>
<evidence type="ECO:0000259" key="2">
    <source>
        <dbReference type="Pfam" id="PF25583"/>
    </source>
</evidence>
<organism evidence="3 4">
    <name type="scientific">Cystobacter fuscus</name>
    <dbReference type="NCBI Taxonomy" id="43"/>
    <lineage>
        <taxon>Bacteria</taxon>
        <taxon>Pseudomonadati</taxon>
        <taxon>Myxococcota</taxon>
        <taxon>Myxococcia</taxon>
        <taxon>Myxococcales</taxon>
        <taxon>Cystobacterineae</taxon>
        <taxon>Archangiaceae</taxon>
        <taxon>Cystobacter</taxon>
    </lineage>
</organism>
<dbReference type="PANTHER" id="PTHR34580:SF1">
    <property type="entry name" value="PROTEIN PAFC"/>
    <property type="match status" value="1"/>
</dbReference>
<dbReference type="Pfam" id="PF25583">
    <property type="entry name" value="WCX"/>
    <property type="match status" value="1"/>
</dbReference>
<dbReference type="EMBL" id="CP022098">
    <property type="protein sequence ID" value="ATB36537.1"/>
    <property type="molecule type" value="Genomic_DNA"/>
</dbReference>
<dbReference type="AlphaFoldDB" id="A0A250IZA4"/>
<dbReference type="PROSITE" id="PS52050">
    <property type="entry name" value="WYL"/>
    <property type="match status" value="1"/>
</dbReference>
<proteinExistence type="predicted"/>
<dbReference type="RefSeq" id="WP_095984985.1">
    <property type="nucleotide sequence ID" value="NZ_CP022098.1"/>
</dbReference>
<dbReference type="KEGG" id="cfus:CYFUS_001952"/>
<name>A0A250IZA4_9BACT</name>
<evidence type="ECO:0000259" key="1">
    <source>
        <dbReference type="Pfam" id="PF13280"/>
    </source>
</evidence>
<evidence type="ECO:0000313" key="3">
    <source>
        <dbReference type="EMBL" id="ATB36537.1"/>
    </source>
</evidence>
<feature type="domain" description="WYL" evidence="1">
    <location>
        <begin position="150"/>
        <end position="218"/>
    </location>
</feature>
<gene>
    <name evidence="3" type="ORF">CYFUS_001952</name>
</gene>
<feature type="domain" description="WCX" evidence="2">
    <location>
        <begin position="251"/>
        <end position="328"/>
    </location>
</feature>
<dbReference type="InterPro" id="IPR051534">
    <property type="entry name" value="CBASS_pafABC_assoc_protein"/>
</dbReference>
<dbReference type="Proteomes" id="UP000217257">
    <property type="component" value="Chromosome"/>
</dbReference>
<dbReference type="InterPro" id="IPR026881">
    <property type="entry name" value="WYL_dom"/>
</dbReference>
<dbReference type="PANTHER" id="PTHR34580">
    <property type="match status" value="1"/>
</dbReference>
<reference evidence="3 4" key="1">
    <citation type="submission" date="2017-06" db="EMBL/GenBank/DDBJ databases">
        <title>Sequencing and comparative analysis of myxobacterial genomes.</title>
        <authorList>
            <person name="Rupp O."/>
            <person name="Goesmann A."/>
            <person name="Sogaard-Andersen L."/>
        </authorList>
    </citation>
    <scope>NUCLEOTIDE SEQUENCE [LARGE SCALE GENOMIC DNA]</scope>
    <source>
        <strain evidence="3 4">DSM 52655</strain>
    </source>
</reference>
<protein>
    <submittedName>
        <fullName evidence="3">DNA-binding transcriptional regulator</fullName>
    </submittedName>
</protein>